<feature type="coiled-coil region" evidence="10">
    <location>
        <begin position="34"/>
        <end position="68"/>
    </location>
</feature>
<dbReference type="InterPro" id="IPR001478">
    <property type="entry name" value="PDZ"/>
</dbReference>
<feature type="region of interest" description="Disordered" evidence="11">
    <location>
        <begin position="529"/>
        <end position="558"/>
    </location>
</feature>
<evidence type="ECO:0000256" key="2">
    <source>
        <dbReference type="ARBA" id="ARBA00022723"/>
    </source>
</evidence>
<dbReference type="FunFam" id="2.60.40.150:FF:000001">
    <property type="entry name" value="Regulating synaptic membrane exocytosis 3, isoform CRA_a"/>
    <property type="match status" value="1"/>
</dbReference>
<evidence type="ECO:0000256" key="1">
    <source>
        <dbReference type="ARBA" id="ARBA00022553"/>
    </source>
</evidence>
<feature type="compositionally biased region" description="Low complexity" evidence="11">
    <location>
        <begin position="673"/>
        <end position="687"/>
    </location>
</feature>
<feature type="compositionally biased region" description="Basic and acidic residues" evidence="11">
    <location>
        <begin position="338"/>
        <end position="357"/>
    </location>
</feature>
<dbReference type="GO" id="GO:2000300">
    <property type="term" value="P:regulation of synaptic vesicle exocytosis"/>
    <property type="evidence" value="ECO:0007669"/>
    <property type="project" value="TreeGrafter"/>
</dbReference>
<dbReference type="Pfam" id="PF00168">
    <property type="entry name" value="C2"/>
    <property type="match status" value="2"/>
</dbReference>
<proteinExistence type="predicted"/>
<dbReference type="InterPro" id="IPR039032">
    <property type="entry name" value="Rim-like"/>
</dbReference>
<evidence type="ECO:0000259" key="13">
    <source>
        <dbReference type="PROSITE" id="PS50106"/>
    </source>
</evidence>
<feature type="compositionally biased region" description="Basic and acidic residues" evidence="11">
    <location>
        <begin position="993"/>
        <end position="1003"/>
    </location>
</feature>
<feature type="compositionally biased region" description="Polar residues" evidence="11">
    <location>
        <begin position="1032"/>
        <end position="1043"/>
    </location>
</feature>
<dbReference type="InterPro" id="IPR010911">
    <property type="entry name" value="Rab_BD"/>
</dbReference>
<evidence type="ECO:0000256" key="7">
    <source>
        <dbReference type="ARBA" id="ARBA00023018"/>
    </source>
</evidence>
<feature type="compositionally biased region" description="Polar residues" evidence="11">
    <location>
        <begin position="902"/>
        <end position="919"/>
    </location>
</feature>
<evidence type="ECO:0000256" key="10">
    <source>
        <dbReference type="SAM" id="Coils"/>
    </source>
</evidence>
<dbReference type="PANTHER" id="PTHR12157">
    <property type="entry name" value="REGULATING SYNAPTIC MEMBRANE EXOCYTOSIS PROTEIN"/>
    <property type="match status" value="1"/>
</dbReference>
<evidence type="ECO:0000256" key="8">
    <source>
        <dbReference type="ARBA" id="ARBA00034103"/>
    </source>
</evidence>
<feature type="region of interest" description="Disordered" evidence="11">
    <location>
        <begin position="146"/>
        <end position="268"/>
    </location>
</feature>
<feature type="compositionally biased region" description="Acidic residues" evidence="11">
    <location>
        <begin position="471"/>
        <end position="481"/>
    </location>
</feature>
<feature type="compositionally biased region" description="Basic residues" evidence="11">
    <location>
        <begin position="441"/>
        <end position="450"/>
    </location>
</feature>
<dbReference type="CDD" id="cd06714">
    <property type="entry name" value="PDZ_RIM-like"/>
    <property type="match status" value="1"/>
</dbReference>
<dbReference type="CDD" id="cd04028">
    <property type="entry name" value="C2B_RIM1alpha"/>
    <property type="match status" value="1"/>
</dbReference>
<evidence type="ECO:0000256" key="9">
    <source>
        <dbReference type="PROSITE-ProRule" id="PRU00091"/>
    </source>
</evidence>
<feature type="compositionally biased region" description="Polar residues" evidence="11">
    <location>
        <begin position="195"/>
        <end position="204"/>
    </location>
</feature>
<dbReference type="Pfam" id="PF22601">
    <property type="entry name" value="RIM2a_ZnF"/>
    <property type="match status" value="1"/>
</dbReference>
<evidence type="ECO:0000259" key="12">
    <source>
        <dbReference type="PROSITE" id="PS50004"/>
    </source>
</evidence>
<feature type="compositionally biased region" description="Polar residues" evidence="11">
    <location>
        <begin position="930"/>
        <end position="941"/>
    </location>
</feature>
<dbReference type="InterPro" id="IPR054386">
    <property type="entry name" value="RIM_Znf"/>
</dbReference>
<dbReference type="GeneID" id="109087787"/>
<comment type="subcellular location">
    <subcellularLocation>
        <location evidence="8">Synapse</location>
    </subcellularLocation>
</comment>
<organism evidence="16">
    <name type="scientific">Cyprinus carpio</name>
    <name type="common">Common carp</name>
    <dbReference type="NCBI Taxonomy" id="7962"/>
    <lineage>
        <taxon>Eukaryota</taxon>
        <taxon>Metazoa</taxon>
        <taxon>Chordata</taxon>
        <taxon>Craniata</taxon>
        <taxon>Vertebrata</taxon>
        <taxon>Euteleostomi</taxon>
        <taxon>Actinopterygii</taxon>
        <taxon>Neopterygii</taxon>
        <taxon>Teleostei</taxon>
        <taxon>Ostariophysi</taxon>
        <taxon>Cypriniformes</taxon>
        <taxon>Cyprinidae</taxon>
        <taxon>Cyprininae</taxon>
        <taxon>Cyprinus</taxon>
    </lineage>
</organism>
<dbReference type="PANTHER" id="PTHR12157:SF15">
    <property type="entry name" value="REGULATING SYNAPTIC MEMBRANE EXOCYTOSIS PROTEIN 2"/>
    <property type="match status" value="1"/>
</dbReference>
<keyword evidence="5" id="KW-0221">Differentiation</keyword>
<evidence type="ECO:0000256" key="3">
    <source>
        <dbReference type="ARBA" id="ARBA00022737"/>
    </source>
</evidence>
<dbReference type="FunFam" id="2.30.42.10:FF:000003">
    <property type="entry name" value="Regulating synaptic membrane exocytosis protein 1, putative"/>
    <property type="match status" value="1"/>
</dbReference>
<feature type="region of interest" description="Disordered" evidence="11">
    <location>
        <begin position="902"/>
        <end position="1115"/>
    </location>
</feature>
<dbReference type="GO" id="GO:0030154">
    <property type="term" value="P:cell differentiation"/>
    <property type="evidence" value="ECO:0007669"/>
    <property type="project" value="UniProtKB-KW"/>
</dbReference>
<keyword evidence="3" id="KW-0677">Repeat</keyword>
<feature type="compositionally biased region" description="Pro residues" evidence="11">
    <location>
        <begin position="292"/>
        <end position="301"/>
    </location>
</feature>
<evidence type="ECO:0000259" key="15">
    <source>
        <dbReference type="PROSITE" id="PS50916"/>
    </source>
</evidence>
<feature type="compositionally biased region" description="Basic and acidic residues" evidence="11">
    <location>
        <begin position="951"/>
        <end position="984"/>
    </location>
</feature>
<feature type="compositionally biased region" description="Basic and acidic residues" evidence="11">
    <location>
        <begin position="304"/>
        <end position="322"/>
    </location>
</feature>
<dbReference type="FunFam" id="2.60.40.150:FF:000003">
    <property type="entry name" value="Regulating synaptic membrane exocytosis protein 2"/>
    <property type="match status" value="1"/>
</dbReference>
<dbReference type="RefSeq" id="XP_042629037.1">
    <property type="nucleotide sequence ID" value="XM_042773103.1"/>
</dbReference>
<dbReference type="InterPro" id="IPR000008">
    <property type="entry name" value="C2_dom"/>
</dbReference>
<dbReference type="SMART" id="SM00228">
    <property type="entry name" value="PDZ"/>
    <property type="match status" value="1"/>
</dbReference>
<sequence length="1309" mass="146959">MSAPAVPRSGPVLPEMPDLSHLTEEERKIILGVMDRQKKEEEKEQSMLKKLHQQFEMYKDQVKKMGEEAPSTQEQKSDAPTCGICHKTKFADGCGHLCSYCQTKFCARCGGRVSLRSNKVMWVCNLCRKQQEILTKSGAWFYSSPGDGLPSGASDPRCRHEEAPQEKKAKLQEAPLLYHGPPGDRSRAPGLPRQASLNNDSSLKPNDPLSIRKRSPSATRDPNQKYDQREEKAERSQYAPGAGGMPRSPSDYGAGDRQWRGGYGRSYEDAEVARNAYRARRGGWHSQEEYPPEPGFLPDGPPLSEHELQRQRQEEYQNRYRSDPNLARYPVKPQPYEEQMRMHAEVSRFRHERRHSDVSLAYTEMEEPLGPLGDPHYSPGPGHTHWRSNHSPPGMDSLHRQQHLDPVSAVRKNKREKMDSMLRNDSLSSDQSESVRPPPPKPHKTKRGGKMRQVSLSSSEEELATTPEYTSCEDVEIESESVSEKGDSQRGKRQTFEQSHTLSEGQKKMVRFGGHSLEEDAEWCEPQVKDSGVDTCSSTTLNEEHSHSEKHPVTWQPSKDGDRLIGRILLNKRMKDGSVPRDSGALLGLKVVGGKMTESGRLCAFITKVRKGSLADTVGHLRPGDQVLEWNGRQLQGATFKEVYNIILESKPEPQVELVVSRPIGDIPRIPESTHSQLESSSSSFESQKMERPSISITSPMSHGVLRDAPQYLSGQLTVKLWYDKVGHQLIVTILGAKDLPSREDGRPLNPYVKIYFLPDRSDKSKRRTKTVKKSLEPKWNQTFMYSPVHRREFRERMLEITLWDQARVREEESEFLGEILIELETAMLDDEPHWYKLQTHDVSSVPLPKSSPCLQRRALHGDSPTRRLQRSQRISDSEFSDYDGDDGVGVVSDYRNGRDLQSSTLSVPEQVLSSNHCSRSADINRARSRSPSMPPTQSHFLTLPRTRHSQPHDSQLEELRNYRDPDRHEYHHRSRSADQRSVLERPMYSRSRSTERPLDGPHMRSSMPSLQSGHSAPPSPALSRAHPRGGSVQTSPTGTPMNSRRGRQLPQLPPKGTLERKDGGEELEPSPEAGGKKLRSTIQRSTETGLAVEMRSRMTRQASRESTDGSMNSFSSEGNLIFAGVRLSSDSQFSDFLDGLGPAQLVGRQTLATPPMGDIQIGMVEKKGALEVEVIRARGLVGKPGSKALPAPYVKVYLLENGACIAKKKTKVARKTLDPLYQQQLSFEETPGGKVLQIIVWGEYGRMDHKSFMGAAQILLDDLDLSNMVIGWFKLFPPSSLVDPTLAPLTRRASQSSLDSGSGPFGRS</sequence>
<evidence type="ECO:0000313" key="16">
    <source>
        <dbReference type="RefSeq" id="XP_042629037.1"/>
    </source>
</evidence>
<dbReference type="GO" id="GO:0044325">
    <property type="term" value="F:transmembrane transporter binding"/>
    <property type="evidence" value="ECO:0007669"/>
    <property type="project" value="TreeGrafter"/>
</dbReference>
<evidence type="ECO:0000256" key="11">
    <source>
        <dbReference type="SAM" id="MobiDB-lite"/>
    </source>
</evidence>
<accession>A0A9Q9YZ47</accession>
<feature type="compositionally biased region" description="Basic and acidic residues" evidence="11">
    <location>
        <begin position="542"/>
        <end position="552"/>
    </location>
</feature>
<dbReference type="PROSITE" id="PS50004">
    <property type="entry name" value="C2"/>
    <property type="match status" value="2"/>
</dbReference>
<name>A0A9Q9YZ47_CYPCA</name>
<dbReference type="SMR" id="A0A9Q9YZ47"/>
<feature type="domain" description="C2" evidence="12">
    <location>
        <begin position="713"/>
        <end position="836"/>
    </location>
</feature>
<feature type="compositionally biased region" description="Basic and acidic residues" evidence="11">
    <location>
        <begin position="222"/>
        <end position="235"/>
    </location>
</feature>
<feature type="domain" description="C2" evidence="12">
    <location>
        <begin position="1156"/>
        <end position="1274"/>
    </location>
</feature>
<keyword evidence="6" id="KW-0862">Zinc</keyword>
<keyword evidence="7" id="KW-0770">Synapse</keyword>
<dbReference type="FunFam" id="3.30.40.10:FF:000044">
    <property type="entry name" value="Regulating synaptic membrane exocytosis protein 2"/>
    <property type="match status" value="1"/>
</dbReference>
<dbReference type="GO" id="GO:0042391">
    <property type="term" value="P:regulation of membrane potential"/>
    <property type="evidence" value="ECO:0007669"/>
    <property type="project" value="TreeGrafter"/>
</dbReference>
<evidence type="ECO:0000256" key="4">
    <source>
        <dbReference type="ARBA" id="ARBA00022771"/>
    </source>
</evidence>
<feature type="compositionally biased region" description="Polar residues" evidence="11">
    <location>
        <begin position="423"/>
        <end position="434"/>
    </location>
</feature>
<feature type="region of interest" description="Disordered" evidence="11">
    <location>
        <begin position="280"/>
        <end position="507"/>
    </location>
</feature>
<evidence type="ECO:0000259" key="14">
    <source>
        <dbReference type="PROSITE" id="PS50178"/>
    </source>
</evidence>
<feature type="domain" description="PDZ" evidence="13">
    <location>
        <begin position="567"/>
        <end position="662"/>
    </location>
</feature>
<dbReference type="PROSITE" id="PS50916">
    <property type="entry name" value="RABBD"/>
    <property type="match status" value="1"/>
</dbReference>
<evidence type="ECO:0000256" key="6">
    <source>
        <dbReference type="ARBA" id="ARBA00022833"/>
    </source>
</evidence>
<dbReference type="GO" id="GO:0048791">
    <property type="term" value="P:calcium ion-regulated exocytosis of neurotransmitter"/>
    <property type="evidence" value="ECO:0007669"/>
    <property type="project" value="TreeGrafter"/>
</dbReference>
<dbReference type="CDD" id="cd04031">
    <property type="entry name" value="C2A_RIM1alpha"/>
    <property type="match status" value="1"/>
</dbReference>
<dbReference type="PROSITE" id="PS50178">
    <property type="entry name" value="ZF_FYVE"/>
    <property type="match status" value="1"/>
</dbReference>
<dbReference type="GO" id="GO:0031267">
    <property type="term" value="F:small GTPase binding"/>
    <property type="evidence" value="ECO:0007669"/>
    <property type="project" value="InterPro"/>
</dbReference>
<reference evidence="16" key="1">
    <citation type="submission" date="2025-08" db="UniProtKB">
        <authorList>
            <consortium name="RefSeq"/>
        </authorList>
    </citation>
    <scope>IDENTIFICATION</scope>
    <source>
        <tissue evidence="16">Muscle</tissue>
    </source>
</reference>
<dbReference type="PROSITE" id="PS50106">
    <property type="entry name" value="PDZ"/>
    <property type="match status" value="1"/>
</dbReference>
<dbReference type="GO" id="GO:0048788">
    <property type="term" value="C:cytoskeleton of presynaptic active zone"/>
    <property type="evidence" value="ECO:0007669"/>
    <property type="project" value="TreeGrafter"/>
</dbReference>
<keyword evidence="10" id="KW-0175">Coiled coil</keyword>
<dbReference type="GO" id="GO:0042734">
    <property type="term" value="C:presynaptic membrane"/>
    <property type="evidence" value="ECO:0007669"/>
    <property type="project" value="TreeGrafter"/>
</dbReference>
<feature type="region of interest" description="Disordered" evidence="11">
    <location>
        <begin position="857"/>
        <end position="888"/>
    </location>
</feature>
<keyword evidence="2" id="KW-0479">Metal-binding</keyword>
<dbReference type="GO" id="GO:0050806">
    <property type="term" value="P:positive regulation of synaptic transmission"/>
    <property type="evidence" value="ECO:0007669"/>
    <property type="project" value="TreeGrafter"/>
</dbReference>
<dbReference type="Proteomes" id="UP001155660">
    <property type="component" value="Chromosome A16"/>
</dbReference>
<dbReference type="GO" id="GO:0008270">
    <property type="term" value="F:zinc ion binding"/>
    <property type="evidence" value="ECO:0007669"/>
    <property type="project" value="UniProtKB-KW"/>
</dbReference>
<keyword evidence="1" id="KW-0597">Phosphoprotein</keyword>
<dbReference type="Pfam" id="PF00595">
    <property type="entry name" value="PDZ"/>
    <property type="match status" value="1"/>
</dbReference>
<feature type="domain" description="FYVE-type" evidence="14">
    <location>
        <begin position="76"/>
        <end position="132"/>
    </location>
</feature>
<feature type="compositionally biased region" description="Basic and acidic residues" evidence="11">
    <location>
        <begin position="156"/>
        <end position="171"/>
    </location>
</feature>
<dbReference type="GO" id="GO:0006886">
    <property type="term" value="P:intracellular protein transport"/>
    <property type="evidence" value="ECO:0007669"/>
    <property type="project" value="InterPro"/>
</dbReference>
<dbReference type="SMART" id="SM00239">
    <property type="entry name" value="C2"/>
    <property type="match status" value="2"/>
</dbReference>
<protein>
    <submittedName>
        <fullName evidence="16">Regulating synaptic membrane exocytosis protein 2-like isoform X14</fullName>
    </submittedName>
</protein>
<gene>
    <name evidence="16" type="primary">LOC109087787</name>
</gene>
<feature type="domain" description="RabBD" evidence="15">
    <location>
        <begin position="16"/>
        <end position="144"/>
    </location>
</feature>
<feature type="region of interest" description="Disordered" evidence="11">
    <location>
        <begin position="670"/>
        <end position="693"/>
    </location>
</feature>
<keyword evidence="4 9" id="KW-0863">Zinc-finger</keyword>
<dbReference type="GO" id="GO:0048167">
    <property type="term" value="P:regulation of synaptic plasticity"/>
    <property type="evidence" value="ECO:0007669"/>
    <property type="project" value="TreeGrafter"/>
</dbReference>
<dbReference type="InterPro" id="IPR017455">
    <property type="entry name" value="Znf_FYVE-rel"/>
</dbReference>
<evidence type="ECO:0000256" key="5">
    <source>
        <dbReference type="ARBA" id="ARBA00022782"/>
    </source>
</evidence>